<evidence type="ECO:0000313" key="3">
    <source>
        <dbReference type="EMBL" id="UWZ51462.1"/>
    </source>
</evidence>
<keyword evidence="2" id="KW-1133">Transmembrane helix</keyword>
<feature type="transmembrane region" description="Helical" evidence="2">
    <location>
        <begin position="142"/>
        <end position="164"/>
    </location>
</feature>
<reference evidence="3" key="1">
    <citation type="submission" date="2021-04" db="EMBL/GenBank/DDBJ databases">
        <title>Dactylosporangium aurantiacum NRRL B-8018 full assembly.</title>
        <authorList>
            <person name="Hartkoorn R.C."/>
            <person name="Beaudoing E."/>
            <person name="Hot D."/>
        </authorList>
    </citation>
    <scope>NUCLEOTIDE SEQUENCE</scope>
    <source>
        <strain evidence="3">NRRL B-8018</strain>
    </source>
</reference>
<dbReference type="EMBL" id="CP073767">
    <property type="protein sequence ID" value="UWZ51462.1"/>
    <property type="molecule type" value="Genomic_DNA"/>
</dbReference>
<proteinExistence type="predicted"/>
<sequence length="279" mass="29088">MTYPGGQSDPQQPFGQPPGAPQHQQPFGQPPGAPQQHQQPYAPPAVPAGPYQPPVSGQPYAQPPVSGQPFAQPPVSGQPFAQPPVSGQPFAQPPVSGQPFAQPPTQSFTPPAGHPGQPAYGPPTGALPVPAPTGGEQRGGKWALVAGGALLLVVALVVGGYFTFQQVFVHTPTEVVEAYLDAATKDDPDPAELERYLCSEEAAKLKKELANSKSSSSGSSSTSTTVLDWHVTGESVSGKTATVFTEFTIKTSSGRTTTNNLNLTLVKEGRAWKICGYDD</sequence>
<organism evidence="3 4">
    <name type="scientific">Dactylosporangium aurantiacum</name>
    <dbReference type="NCBI Taxonomy" id="35754"/>
    <lineage>
        <taxon>Bacteria</taxon>
        <taxon>Bacillati</taxon>
        <taxon>Actinomycetota</taxon>
        <taxon>Actinomycetes</taxon>
        <taxon>Micromonosporales</taxon>
        <taxon>Micromonosporaceae</taxon>
        <taxon>Dactylosporangium</taxon>
    </lineage>
</organism>
<accession>A0A9Q9MJ07</accession>
<keyword evidence="4" id="KW-1185">Reference proteome</keyword>
<dbReference type="KEGG" id="daur:Daura_32535"/>
<name>A0A9Q9MJ07_9ACTN</name>
<evidence type="ECO:0000313" key="4">
    <source>
        <dbReference type="Proteomes" id="UP001058003"/>
    </source>
</evidence>
<dbReference type="Proteomes" id="UP001058003">
    <property type="component" value="Chromosome"/>
</dbReference>
<feature type="region of interest" description="Disordered" evidence="1">
    <location>
        <begin position="1"/>
        <end position="137"/>
    </location>
</feature>
<keyword evidence="2" id="KW-0472">Membrane</keyword>
<keyword evidence="2" id="KW-0812">Transmembrane</keyword>
<protein>
    <recommendedName>
        <fullName evidence="5">DUF4878 domain-containing protein</fullName>
    </recommendedName>
</protein>
<evidence type="ECO:0000256" key="1">
    <source>
        <dbReference type="SAM" id="MobiDB-lite"/>
    </source>
</evidence>
<gene>
    <name evidence="3" type="ORF">Daura_32535</name>
</gene>
<feature type="compositionally biased region" description="Pro residues" evidence="1">
    <location>
        <begin position="41"/>
        <end position="53"/>
    </location>
</feature>
<evidence type="ECO:0000256" key="2">
    <source>
        <dbReference type="SAM" id="Phobius"/>
    </source>
</evidence>
<dbReference type="RefSeq" id="WP_260709500.1">
    <property type="nucleotide sequence ID" value="NZ_CP073767.1"/>
</dbReference>
<evidence type="ECO:0008006" key="5">
    <source>
        <dbReference type="Google" id="ProtNLM"/>
    </source>
</evidence>
<dbReference type="AlphaFoldDB" id="A0A9Q9MJ07"/>